<name>A0ACA9K8A2_9GLOM</name>
<sequence length="122" mass="14077">EEETPTSLHKDGDTLWEERNKALKSEERWEHVDNEEWEDVEDDVYSSVSKSEHLLSGLIYEDDTELVLPSGHRSLWNITSNACGLKRNAILASLTVSSLNMGKFWLHSKFWRFLAIKGSQVK</sequence>
<comment type="caution">
    <text evidence="1">The sequence shown here is derived from an EMBL/GenBank/DDBJ whole genome shotgun (WGS) entry which is preliminary data.</text>
</comment>
<gene>
    <name evidence="1" type="ORF">ACOLOM_LOCUS1061</name>
</gene>
<feature type="non-terminal residue" evidence="1">
    <location>
        <position position="1"/>
    </location>
</feature>
<protein>
    <submittedName>
        <fullName evidence="1">9940_t:CDS:1</fullName>
    </submittedName>
</protein>
<dbReference type="EMBL" id="CAJVPT010001201">
    <property type="protein sequence ID" value="CAG8458323.1"/>
    <property type="molecule type" value="Genomic_DNA"/>
</dbReference>
<organism evidence="1 2">
    <name type="scientific">Acaulospora colombiana</name>
    <dbReference type="NCBI Taxonomy" id="27376"/>
    <lineage>
        <taxon>Eukaryota</taxon>
        <taxon>Fungi</taxon>
        <taxon>Fungi incertae sedis</taxon>
        <taxon>Mucoromycota</taxon>
        <taxon>Glomeromycotina</taxon>
        <taxon>Glomeromycetes</taxon>
        <taxon>Diversisporales</taxon>
        <taxon>Acaulosporaceae</taxon>
        <taxon>Acaulospora</taxon>
    </lineage>
</organism>
<evidence type="ECO:0000313" key="2">
    <source>
        <dbReference type="Proteomes" id="UP000789525"/>
    </source>
</evidence>
<proteinExistence type="predicted"/>
<accession>A0ACA9K8A2</accession>
<evidence type="ECO:0000313" key="1">
    <source>
        <dbReference type="EMBL" id="CAG8458323.1"/>
    </source>
</evidence>
<dbReference type="Proteomes" id="UP000789525">
    <property type="component" value="Unassembled WGS sequence"/>
</dbReference>
<keyword evidence="2" id="KW-1185">Reference proteome</keyword>
<reference evidence="1" key="1">
    <citation type="submission" date="2021-06" db="EMBL/GenBank/DDBJ databases">
        <authorList>
            <person name="Kallberg Y."/>
            <person name="Tangrot J."/>
            <person name="Rosling A."/>
        </authorList>
    </citation>
    <scope>NUCLEOTIDE SEQUENCE</scope>
    <source>
        <strain evidence="1">CL356</strain>
    </source>
</reference>